<dbReference type="STRING" id="1824.SAMN05444423_104324"/>
<gene>
    <name evidence="6" type="ORF">NCAST_34_03780</name>
</gene>
<comment type="caution">
    <text evidence="6">The sequence shown here is derived from an EMBL/GenBank/DDBJ whole genome shotgun (WGS) entry which is preliminary data.</text>
</comment>
<evidence type="ECO:0000256" key="1">
    <source>
        <dbReference type="ARBA" id="ARBA00022741"/>
    </source>
</evidence>
<keyword evidence="1 4" id="KW-0547">Nucleotide-binding</keyword>
<evidence type="ECO:0000256" key="3">
    <source>
        <dbReference type="ARBA" id="ARBA00023186"/>
    </source>
</evidence>
<dbReference type="GO" id="GO:0140662">
    <property type="term" value="F:ATP-dependent protein folding chaperone"/>
    <property type="evidence" value="ECO:0007669"/>
    <property type="project" value="InterPro"/>
</dbReference>
<dbReference type="OrthoDB" id="5173286at2"/>
<dbReference type="eggNOG" id="COG0443">
    <property type="taxonomic scope" value="Bacteria"/>
</dbReference>
<feature type="compositionally biased region" description="Low complexity" evidence="5">
    <location>
        <begin position="516"/>
        <end position="543"/>
    </location>
</feature>
<dbReference type="AlphaFoldDB" id="U5ELQ1"/>
<evidence type="ECO:0000256" key="4">
    <source>
        <dbReference type="RuleBase" id="RU003322"/>
    </source>
</evidence>
<dbReference type="EMBL" id="BAFO02000034">
    <property type="protein sequence ID" value="GAD87248.1"/>
    <property type="molecule type" value="Genomic_DNA"/>
</dbReference>
<reference evidence="6 7" key="1">
    <citation type="journal article" date="2014" name="BMC Genomics">
        <title>Genome based analysis of type-I polyketide synthase and nonribosomal peptide synthetase gene clusters in seven strains of five representative Nocardia species.</title>
        <authorList>
            <person name="Komaki H."/>
            <person name="Ichikawa N."/>
            <person name="Hosoyama A."/>
            <person name="Takahashi-Nakaguchi A."/>
            <person name="Matsuzawa T."/>
            <person name="Suzuki K."/>
            <person name="Fujita N."/>
            <person name="Gonoi T."/>
        </authorList>
    </citation>
    <scope>NUCLEOTIDE SEQUENCE [LARGE SCALE GENOMIC DNA]</scope>
    <source>
        <strain evidence="6 7">NBRC 15531</strain>
    </source>
</reference>
<sequence>MPVGWGISFGARNSVCVSVGGGVDPAISVTRATVEADDGTRILGFGDLTAVGDIPCATAADLVATALGAAMAAAGAVAERAVLAYPAVYSARQLTALRQALDRAGLAELELIAEPIAAAAALDGFADLGSEDDSPDGANDSGALLVYDLGASSLDLAVLVRDSDGHRVAGRPVRSYEFGGRACAAAVAEAAHDLAAADHSPGERVDPARVATVRAQHVRDSLPLVRECLRTAGVSPHEVAAVLLVGGAATPADVAHTLADLLRCSVVRGAKPAETIARGAALLGAARPAVDGVLVPVRRPRSRGVLIAAAIAVPLGIPAVLGLLRIEDGRPGNTVAAPVRVVPAIGEPGVGGTVEPRGVPGWPERPLTVSAVRWSPAGSQPEPPRVPGAMAPDPATLVRATGEAVPALETFTSATLPAADAAPNSTSPGRDRPLPFAAELRVPSGSVPDYPELSGPRDTITATMASATEQVTSTASVPGGGPQSETGGDQAAVPAHDVDDPDHGTPSPGAGVSEPSAGTSASDAAEAAHSEGGASGSEVVGTANSGAGEPGAVSSAGSP</sequence>
<protein>
    <recommendedName>
        <fullName evidence="8">Chaperone protein DnaK</fullName>
    </recommendedName>
</protein>
<proteinExistence type="inferred from homology"/>
<dbReference type="RefSeq" id="WP_019045847.1">
    <property type="nucleotide sequence ID" value="NZ_BAFO02000034.1"/>
</dbReference>
<dbReference type="Pfam" id="PF00012">
    <property type="entry name" value="HSP70"/>
    <property type="match status" value="2"/>
</dbReference>
<dbReference type="GO" id="GO:0005524">
    <property type="term" value="F:ATP binding"/>
    <property type="evidence" value="ECO:0007669"/>
    <property type="project" value="UniProtKB-KW"/>
</dbReference>
<feature type="region of interest" description="Disordered" evidence="5">
    <location>
        <begin position="416"/>
        <end position="435"/>
    </location>
</feature>
<evidence type="ECO:0000256" key="2">
    <source>
        <dbReference type="ARBA" id="ARBA00022840"/>
    </source>
</evidence>
<organism evidence="6 7">
    <name type="scientific">Nocardia asteroides NBRC 15531</name>
    <dbReference type="NCBI Taxonomy" id="1110697"/>
    <lineage>
        <taxon>Bacteria</taxon>
        <taxon>Bacillati</taxon>
        <taxon>Actinomycetota</taxon>
        <taxon>Actinomycetes</taxon>
        <taxon>Mycobacteriales</taxon>
        <taxon>Nocardiaceae</taxon>
        <taxon>Nocardia</taxon>
    </lineage>
</organism>
<dbReference type="Gene3D" id="3.30.420.40">
    <property type="match status" value="3"/>
</dbReference>
<dbReference type="SUPFAM" id="SSF53067">
    <property type="entry name" value="Actin-like ATPase domain"/>
    <property type="match status" value="2"/>
</dbReference>
<evidence type="ECO:0000256" key="5">
    <source>
        <dbReference type="SAM" id="MobiDB-lite"/>
    </source>
</evidence>
<accession>U5ELQ1</accession>
<keyword evidence="2 4" id="KW-0067">ATP-binding</keyword>
<keyword evidence="7" id="KW-1185">Reference proteome</keyword>
<dbReference type="Proteomes" id="UP000017048">
    <property type="component" value="Unassembled WGS sequence"/>
</dbReference>
<dbReference type="GeneID" id="91515960"/>
<comment type="similarity">
    <text evidence="4">Belongs to the heat shock protein 70 family.</text>
</comment>
<evidence type="ECO:0000313" key="7">
    <source>
        <dbReference type="Proteomes" id="UP000017048"/>
    </source>
</evidence>
<dbReference type="InterPro" id="IPR043129">
    <property type="entry name" value="ATPase_NBD"/>
</dbReference>
<dbReference type="InterPro" id="IPR013126">
    <property type="entry name" value="Hsp_70_fam"/>
</dbReference>
<keyword evidence="3" id="KW-0143">Chaperone</keyword>
<feature type="region of interest" description="Disordered" evidence="5">
    <location>
        <begin position="468"/>
        <end position="559"/>
    </location>
</feature>
<evidence type="ECO:0008006" key="8">
    <source>
        <dbReference type="Google" id="ProtNLM"/>
    </source>
</evidence>
<dbReference type="PANTHER" id="PTHR19375">
    <property type="entry name" value="HEAT SHOCK PROTEIN 70KDA"/>
    <property type="match status" value="1"/>
</dbReference>
<evidence type="ECO:0000313" key="6">
    <source>
        <dbReference type="EMBL" id="GAD87248.1"/>
    </source>
</evidence>
<name>U5ELQ1_NOCAS</name>